<reference evidence="2 4" key="2">
    <citation type="submission" date="2019-07" db="EMBL/GenBank/DDBJ databases">
        <title>Genomic Encyclopedia of Type Strains, Phase I: the one thousand microbial genomes (KMG-I) project.</title>
        <authorList>
            <person name="Kyrpides N."/>
        </authorList>
    </citation>
    <scope>NUCLEOTIDE SEQUENCE [LARGE SCALE GENOMIC DNA]</scope>
    <source>
        <strain evidence="2 4">DSM 17909</strain>
    </source>
</reference>
<protein>
    <submittedName>
        <fullName evidence="2">Type VI secretion system protein ImpH</fullName>
    </submittedName>
</protein>
<dbReference type="HOGENOM" id="CLU_048238_0_0_6"/>
<keyword evidence="4" id="KW-1185">Reference proteome</keyword>
<accession>A0A068QXP8</accession>
<dbReference type="RefSeq" id="WP_045973108.1">
    <property type="nucleotide sequence ID" value="NZ_CAWMED010000001.1"/>
</dbReference>
<dbReference type="Pfam" id="PF06996">
    <property type="entry name" value="T6SS_TssG"/>
    <property type="match status" value="1"/>
</dbReference>
<dbReference type="Proteomes" id="UP000324170">
    <property type="component" value="Unassembled WGS sequence"/>
</dbReference>
<dbReference type="EMBL" id="FO704550">
    <property type="protein sequence ID" value="CDG19446.1"/>
    <property type="molecule type" value="Genomic_DNA"/>
</dbReference>
<sequence>MAGTDRSTLVDVITEHDPATPLALDISQYNFYQLVELINRLAVAWDKTGQTDRPDRESIRFRSSASLAFPTRDVISLVQSKRGFFELEVSFMGLHGSQSPMPGYYLDSLAWEDAQGENRLTDFLNLFNHRLITLLHQIWRKYRYYICFKKGGEDYFSQRMFSLVGLGSDVNRRLLNINHSKMLAYAGLLASPGRSPEVICSLVSHCFDLQDVTLHGWQFRKMIIPVDQQNRLGGRNKGQTIGDPELSVLGKNFSIGSWVGDYSSKFLLSINNLPRERFLSFLPDGKNYLPLVMFISFVMRSQFAWELRLGLAENQVSGMVLGAKQNNHLGWSSFLGEPEKKPSVIISVME</sequence>
<dbReference type="Proteomes" id="UP000032721">
    <property type="component" value="Chromosome"/>
</dbReference>
<dbReference type="NCBIfam" id="TIGR03347">
    <property type="entry name" value="VI_chp_1"/>
    <property type="match status" value="1"/>
</dbReference>
<evidence type="ECO:0000313" key="2">
    <source>
        <dbReference type="EMBL" id="TYP04747.1"/>
    </source>
</evidence>
<organism evidence="1 3">
    <name type="scientific">Xenorhabdus doucetiae</name>
    <dbReference type="NCBI Taxonomy" id="351671"/>
    <lineage>
        <taxon>Bacteria</taxon>
        <taxon>Pseudomonadati</taxon>
        <taxon>Pseudomonadota</taxon>
        <taxon>Gammaproteobacteria</taxon>
        <taxon>Enterobacterales</taxon>
        <taxon>Morganellaceae</taxon>
        <taxon>Xenorhabdus</taxon>
    </lineage>
</organism>
<gene>
    <name evidence="2" type="ORF">LY16_02189</name>
    <name evidence="1" type="ORF">XDD1_3761</name>
</gene>
<reference evidence="1 3" key="1">
    <citation type="submission" date="2013-07" db="EMBL/GenBank/DDBJ databases">
        <authorList>
            <person name="Genoscope - CEA"/>
        </authorList>
    </citation>
    <scope>NUCLEOTIDE SEQUENCE [LARGE SCALE GENOMIC DNA]</scope>
    <source>
        <strain evidence="1">FRM16</strain>
        <strain evidence="3">FRM16 / DSM 17909</strain>
    </source>
</reference>
<dbReference type="KEGG" id="xdo:XDD1_3761"/>
<dbReference type="PANTHER" id="PTHR35564">
    <property type="match status" value="1"/>
</dbReference>
<name>A0A068QXP8_9GAMM</name>
<proteinExistence type="predicted"/>
<dbReference type="PANTHER" id="PTHR35564:SF3">
    <property type="entry name" value="TYPE VI SECRETION SYSTEM BASEPLATE SUBUNIT TSSG"/>
    <property type="match status" value="1"/>
</dbReference>
<dbReference type="AlphaFoldDB" id="A0A068QXP8"/>
<evidence type="ECO:0000313" key="1">
    <source>
        <dbReference type="EMBL" id="CDG19446.1"/>
    </source>
</evidence>
<dbReference type="InterPro" id="IPR010732">
    <property type="entry name" value="T6SS_TssG-like"/>
</dbReference>
<evidence type="ECO:0000313" key="3">
    <source>
        <dbReference type="Proteomes" id="UP000032721"/>
    </source>
</evidence>
<evidence type="ECO:0000313" key="4">
    <source>
        <dbReference type="Proteomes" id="UP000324170"/>
    </source>
</evidence>
<dbReference type="STRING" id="351671.XDD1_3761"/>
<dbReference type="EMBL" id="VNHN01000033">
    <property type="protein sequence ID" value="TYP04747.1"/>
    <property type="molecule type" value="Genomic_DNA"/>
</dbReference>
<dbReference type="OrthoDB" id="1523296at2"/>